<evidence type="ECO:0000313" key="3">
    <source>
        <dbReference type="EMBL" id="AZO92734.1"/>
    </source>
</evidence>
<dbReference type="GO" id="GO:0046872">
    <property type="term" value="F:metal ion binding"/>
    <property type="evidence" value="ECO:0007669"/>
    <property type="project" value="UniProtKB-KW"/>
</dbReference>
<accession>A0A3S9GVB5</accession>
<dbReference type="SMR" id="A0A3S9GVB5"/>
<evidence type="ECO:0000256" key="1">
    <source>
        <dbReference type="ARBA" id="ARBA00006333"/>
    </source>
</evidence>
<dbReference type="PANTHER" id="PTHR35201:SF4">
    <property type="entry name" value="BETA-PINACENE SYNTHASE-RELATED"/>
    <property type="match status" value="1"/>
</dbReference>
<dbReference type="InterPro" id="IPR034686">
    <property type="entry name" value="Terpene_cyclase-like_2"/>
</dbReference>
<name>A0A3S9GVB5_9RHOD</name>
<dbReference type="Pfam" id="PF19086">
    <property type="entry name" value="Terpene_syn_C_2"/>
    <property type="match status" value="1"/>
</dbReference>
<dbReference type="AlphaFoldDB" id="A0A3S9GVB5"/>
<dbReference type="EC" id="4.2.3.-" evidence="2"/>
<keyword evidence="2" id="KW-0456">Lyase</keyword>
<dbReference type="PANTHER" id="PTHR35201">
    <property type="entry name" value="TERPENE SYNTHASE"/>
    <property type="match status" value="1"/>
</dbReference>
<dbReference type="EMBL" id="MH304417">
    <property type="protein sequence ID" value="AZO92734.1"/>
    <property type="molecule type" value="mRNA"/>
</dbReference>
<reference evidence="3" key="1">
    <citation type="journal article" date="2018" name="Plant Physiol.">
        <title>Terpene Biosynthesis in Red Algae is Catalyzed by Microbial Type but not Typical Plant Terpene Synthases.</title>
        <authorList>
            <person name="Wei G."/>
            <person name="Jia Q."/>
            <person name="Chen X."/>
            <person name="Kollner T.G."/>
            <person name="Bhattacharya D."/>
            <person name="Wong G.K."/>
            <person name="Gershenzon J."/>
            <person name="Chen F."/>
        </authorList>
    </citation>
    <scope>NUCLEOTIDE SEQUENCE</scope>
</reference>
<dbReference type="GO" id="GO:0010333">
    <property type="term" value="F:terpene synthase activity"/>
    <property type="evidence" value="ECO:0007669"/>
    <property type="project" value="InterPro"/>
</dbReference>
<comment type="cofactor">
    <cofactor evidence="2">
        <name>Mg(2+)</name>
        <dbReference type="ChEBI" id="CHEBI:18420"/>
    </cofactor>
</comment>
<keyword evidence="2" id="KW-0479">Metal-binding</keyword>
<protein>
    <recommendedName>
        <fullName evidence="2">Terpene synthase</fullName>
        <ecNumber evidence="2">4.2.3.-</ecNumber>
    </recommendedName>
</protein>
<sequence length="328" mass="36756">MDKNVVLTFDPMLPHGDGRPILRGNVPKSIHSGAARAYEASLAWALKFGLIEAGTKLYKKFQRAGFNTLAALVYPYASSDQLVMITNFVVFLFAYDDISDDRKALLESSALNSELRSLEDRLVEIARGSRPCDSDKPLAHAFADFMNDFRMYASKDWVVRFADDMEDYLLASRLERNDHMSSNIMTPADYIKRRRSFSACRPAFDLGAALLGVNFNAVERSAAARVLATLGNDHVSWVNDLYGVDRDLKQNTASNLLVCLAEHSTKDLSAALDATIKMLNCTYDAFFELQAADCVAAEPDVCLYSRVMHAWIEGSIAWYYHSERYNAH</sequence>
<comment type="similarity">
    <text evidence="1 2">Belongs to the terpene synthase family.</text>
</comment>
<dbReference type="InterPro" id="IPR008949">
    <property type="entry name" value="Isoprenoid_synthase_dom_sf"/>
</dbReference>
<dbReference type="GO" id="GO:0008299">
    <property type="term" value="P:isoprenoid biosynthetic process"/>
    <property type="evidence" value="ECO:0007669"/>
    <property type="project" value="UniProtKB-ARBA"/>
</dbReference>
<organism evidence="3">
    <name type="scientific">Erythrolobus australicus</name>
    <dbReference type="NCBI Taxonomy" id="1077150"/>
    <lineage>
        <taxon>Eukaryota</taxon>
        <taxon>Rhodophyta</taxon>
        <taxon>Bangiophyceae</taxon>
        <taxon>Porphyridiales</taxon>
        <taxon>Porphyridiaceae</taxon>
        <taxon>Erythrolobus</taxon>
    </lineage>
</organism>
<evidence type="ECO:0000256" key="2">
    <source>
        <dbReference type="RuleBase" id="RU366034"/>
    </source>
</evidence>
<keyword evidence="2" id="KW-0460">Magnesium</keyword>
<dbReference type="Gene3D" id="1.10.600.10">
    <property type="entry name" value="Farnesyl Diphosphate Synthase"/>
    <property type="match status" value="1"/>
</dbReference>
<dbReference type="SUPFAM" id="SSF48576">
    <property type="entry name" value="Terpenoid synthases"/>
    <property type="match status" value="1"/>
</dbReference>
<proteinExistence type="evidence at transcript level"/>